<evidence type="ECO:0000313" key="1">
    <source>
        <dbReference type="EMBL" id="SVB21534.1"/>
    </source>
</evidence>
<reference evidence="1" key="1">
    <citation type="submission" date="2018-05" db="EMBL/GenBank/DDBJ databases">
        <authorList>
            <person name="Lanie J.A."/>
            <person name="Ng W.-L."/>
            <person name="Kazmierczak K.M."/>
            <person name="Andrzejewski T.M."/>
            <person name="Davidsen T.M."/>
            <person name="Wayne K.J."/>
            <person name="Tettelin H."/>
            <person name="Glass J.I."/>
            <person name="Rusch D."/>
            <person name="Podicherti R."/>
            <person name="Tsui H.-C.T."/>
            <person name="Winkler M.E."/>
        </authorList>
    </citation>
    <scope>NUCLEOTIDE SEQUENCE</scope>
</reference>
<name>A0A382C6N3_9ZZZZ</name>
<gene>
    <name evidence="1" type="ORF">METZ01_LOCUS174388</name>
</gene>
<dbReference type="EMBL" id="UINC01032983">
    <property type="protein sequence ID" value="SVB21534.1"/>
    <property type="molecule type" value="Genomic_DNA"/>
</dbReference>
<feature type="non-terminal residue" evidence="1">
    <location>
        <position position="26"/>
    </location>
</feature>
<dbReference type="AlphaFoldDB" id="A0A382C6N3"/>
<proteinExistence type="predicted"/>
<protein>
    <submittedName>
        <fullName evidence="1">Uncharacterized protein</fullName>
    </submittedName>
</protein>
<organism evidence="1">
    <name type="scientific">marine metagenome</name>
    <dbReference type="NCBI Taxonomy" id="408172"/>
    <lineage>
        <taxon>unclassified sequences</taxon>
        <taxon>metagenomes</taxon>
        <taxon>ecological metagenomes</taxon>
    </lineage>
</organism>
<sequence length="26" mass="2752">MKIRCFLVFVALSFLAVPAGAGDNVL</sequence>
<accession>A0A382C6N3</accession>